<evidence type="ECO:0000256" key="1">
    <source>
        <dbReference type="SAM" id="MobiDB-lite"/>
    </source>
</evidence>
<proteinExistence type="predicted"/>
<sequence>MLLWLFAPPHLPTSLSLPQSHLANISLWRSSSLPQRPRIAISVPQGVQVECGLPGLCLGRCCAGLKSGANTKELQRLASLERPFLLPFVANLDAIATSVRTLVPHYIGPDGLLHAVGRVGMHGAPPGHETGVSFCLNRPSGTSPRQPTPTPTPTPRSPFARIMTPIQHHFALPCTVRVHSCQCSLLVLISTKIIRYRSRPMLIHSTVCQEERPGHISPFAVLSRTLPCWRHVLVP</sequence>
<dbReference type="AlphaFoldDB" id="A0A166X7U8"/>
<accession>A0A166X7U8</accession>
<feature type="region of interest" description="Disordered" evidence="1">
    <location>
        <begin position="132"/>
        <end position="157"/>
    </location>
</feature>
<gene>
    <name evidence="2" type="ORF">FIBSPDRAFT_10470</name>
</gene>
<organism evidence="2 3">
    <name type="scientific">Athelia psychrophila</name>
    <dbReference type="NCBI Taxonomy" id="1759441"/>
    <lineage>
        <taxon>Eukaryota</taxon>
        <taxon>Fungi</taxon>
        <taxon>Dikarya</taxon>
        <taxon>Basidiomycota</taxon>
        <taxon>Agaricomycotina</taxon>
        <taxon>Agaricomycetes</taxon>
        <taxon>Agaricomycetidae</taxon>
        <taxon>Atheliales</taxon>
        <taxon>Atheliaceae</taxon>
        <taxon>Athelia</taxon>
    </lineage>
</organism>
<keyword evidence="3" id="KW-1185">Reference proteome</keyword>
<reference evidence="2 3" key="1">
    <citation type="journal article" date="2016" name="Mol. Biol. Evol.">
        <title>Comparative Genomics of Early-Diverging Mushroom-Forming Fungi Provides Insights into the Origins of Lignocellulose Decay Capabilities.</title>
        <authorList>
            <person name="Nagy L.G."/>
            <person name="Riley R."/>
            <person name="Tritt A."/>
            <person name="Adam C."/>
            <person name="Daum C."/>
            <person name="Floudas D."/>
            <person name="Sun H."/>
            <person name="Yadav J.S."/>
            <person name="Pangilinan J."/>
            <person name="Larsson K.H."/>
            <person name="Matsuura K."/>
            <person name="Barry K."/>
            <person name="Labutti K."/>
            <person name="Kuo R."/>
            <person name="Ohm R.A."/>
            <person name="Bhattacharya S.S."/>
            <person name="Shirouzu T."/>
            <person name="Yoshinaga Y."/>
            <person name="Martin F.M."/>
            <person name="Grigoriev I.V."/>
            <person name="Hibbett D.S."/>
        </authorList>
    </citation>
    <scope>NUCLEOTIDE SEQUENCE [LARGE SCALE GENOMIC DNA]</scope>
    <source>
        <strain evidence="2 3">CBS 109695</strain>
    </source>
</reference>
<dbReference type="EMBL" id="KV417480">
    <property type="protein sequence ID" value="KZP34508.1"/>
    <property type="molecule type" value="Genomic_DNA"/>
</dbReference>
<feature type="compositionally biased region" description="Pro residues" evidence="1">
    <location>
        <begin position="146"/>
        <end position="156"/>
    </location>
</feature>
<dbReference type="Proteomes" id="UP000076532">
    <property type="component" value="Unassembled WGS sequence"/>
</dbReference>
<name>A0A166X7U8_9AGAM</name>
<protein>
    <submittedName>
        <fullName evidence="2">Uncharacterized protein</fullName>
    </submittedName>
</protein>
<evidence type="ECO:0000313" key="3">
    <source>
        <dbReference type="Proteomes" id="UP000076532"/>
    </source>
</evidence>
<evidence type="ECO:0000313" key="2">
    <source>
        <dbReference type="EMBL" id="KZP34508.1"/>
    </source>
</evidence>